<dbReference type="SMART" id="SM00442">
    <property type="entry name" value="FGF"/>
    <property type="match status" value="1"/>
</dbReference>
<dbReference type="SUPFAM" id="SSF50353">
    <property type="entry name" value="Cytokine"/>
    <property type="match status" value="1"/>
</dbReference>
<dbReference type="Gene3D" id="2.80.10.50">
    <property type="match status" value="1"/>
</dbReference>
<keyword evidence="3" id="KW-0732">Signal</keyword>
<dbReference type="Proteomes" id="UP000639338">
    <property type="component" value="Unassembled WGS sequence"/>
</dbReference>
<dbReference type="InterPro" id="IPR002209">
    <property type="entry name" value="Fibroblast_GF_fam"/>
</dbReference>
<feature type="compositionally biased region" description="Basic residues" evidence="2">
    <location>
        <begin position="247"/>
        <end position="256"/>
    </location>
</feature>
<evidence type="ECO:0000313" key="4">
    <source>
        <dbReference type="EMBL" id="KAF7987241.1"/>
    </source>
</evidence>
<evidence type="ECO:0008006" key="6">
    <source>
        <dbReference type="Google" id="ProtNLM"/>
    </source>
</evidence>
<sequence>MFFIRLPQLAVLAKILCLLMVVMCGAVPAMVRSVSLYSTCSSGNITVIDRKIMATASEDQIAQFQKLTTQSEDFSRKIYIFAEKSQKYICFNKHWKAIAVPKKKRDAMGGKCQFYETYNGPYLRYQSAADSTKNLGFNKHGRPIKGQGARQECYNFIKYNPSFSINDHNDYMTGNKLNDNPKKNIVLKNSHKSNNHHQQQPQLKNLKLQQKQQLKVQQKFPHHQIDEHKFKKNLLQNDEITRDTTTTHRHRHTNRLKVKEEYSGPRRRQNRRLLGRKY</sequence>
<dbReference type="GO" id="GO:0008083">
    <property type="term" value="F:growth factor activity"/>
    <property type="evidence" value="ECO:0007669"/>
    <property type="project" value="InterPro"/>
</dbReference>
<dbReference type="CDD" id="cd23307">
    <property type="entry name" value="beta-trefoil_FGF8-like"/>
    <property type="match status" value="1"/>
</dbReference>
<feature type="region of interest" description="Disordered" evidence="2">
    <location>
        <begin position="236"/>
        <end position="278"/>
    </location>
</feature>
<organism evidence="4 5">
    <name type="scientific">Aphidius gifuensis</name>
    <name type="common">Parasitoid wasp</name>
    <dbReference type="NCBI Taxonomy" id="684658"/>
    <lineage>
        <taxon>Eukaryota</taxon>
        <taxon>Metazoa</taxon>
        <taxon>Ecdysozoa</taxon>
        <taxon>Arthropoda</taxon>
        <taxon>Hexapoda</taxon>
        <taxon>Insecta</taxon>
        <taxon>Pterygota</taxon>
        <taxon>Neoptera</taxon>
        <taxon>Endopterygota</taxon>
        <taxon>Hymenoptera</taxon>
        <taxon>Apocrita</taxon>
        <taxon>Ichneumonoidea</taxon>
        <taxon>Braconidae</taxon>
        <taxon>Aphidiinae</taxon>
        <taxon>Aphidius</taxon>
    </lineage>
</organism>
<comment type="caution">
    <text evidence="4">The sequence shown here is derived from an EMBL/GenBank/DDBJ whole genome shotgun (WGS) entry which is preliminary data.</text>
</comment>
<dbReference type="EMBL" id="JACMRX010000006">
    <property type="protein sequence ID" value="KAF7987241.1"/>
    <property type="molecule type" value="Genomic_DNA"/>
</dbReference>
<dbReference type="AlphaFoldDB" id="A0A834XM44"/>
<evidence type="ECO:0000256" key="1">
    <source>
        <dbReference type="ARBA" id="ARBA00007936"/>
    </source>
</evidence>
<evidence type="ECO:0000256" key="2">
    <source>
        <dbReference type="SAM" id="MobiDB-lite"/>
    </source>
</evidence>
<evidence type="ECO:0000313" key="5">
    <source>
        <dbReference type="Proteomes" id="UP000639338"/>
    </source>
</evidence>
<reference evidence="4 5" key="1">
    <citation type="submission" date="2020-08" db="EMBL/GenBank/DDBJ databases">
        <title>Aphidius gifuensis genome sequencing and assembly.</title>
        <authorList>
            <person name="Du Z."/>
        </authorList>
    </citation>
    <scope>NUCLEOTIDE SEQUENCE [LARGE SCALE GENOMIC DNA]</scope>
    <source>
        <strain evidence="4">YNYX2018</strain>
        <tissue evidence="4">Adults</tissue>
    </source>
</reference>
<protein>
    <recommendedName>
        <fullName evidence="6">Odorant-binding protein</fullName>
    </recommendedName>
</protein>
<dbReference type="OrthoDB" id="5988014at2759"/>
<proteinExistence type="inferred from homology"/>
<name>A0A834XM44_APHGI</name>
<feature type="compositionally biased region" description="Basic residues" evidence="2">
    <location>
        <begin position="265"/>
        <end position="278"/>
    </location>
</feature>
<evidence type="ECO:0000256" key="3">
    <source>
        <dbReference type="SAM" id="SignalP"/>
    </source>
</evidence>
<feature type="chain" id="PRO_5032615047" description="Odorant-binding protein" evidence="3">
    <location>
        <begin position="25"/>
        <end position="278"/>
    </location>
</feature>
<gene>
    <name evidence="4" type="ORF">HCN44_003003</name>
</gene>
<dbReference type="InterPro" id="IPR008996">
    <property type="entry name" value="IL1/FGF"/>
</dbReference>
<comment type="similarity">
    <text evidence="1">Belongs to the heparin-binding growth factors family.</text>
</comment>
<dbReference type="Pfam" id="PF00167">
    <property type="entry name" value="FGF"/>
    <property type="match status" value="1"/>
</dbReference>
<accession>A0A834XM44</accession>
<feature type="signal peptide" evidence="3">
    <location>
        <begin position="1"/>
        <end position="24"/>
    </location>
</feature>
<keyword evidence="5" id="KW-1185">Reference proteome</keyword>